<dbReference type="NCBIfam" id="TIGR02275">
    <property type="entry name" value="DHB_AMP_lig"/>
    <property type="match status" value="1"/>
</dbReference>
<dbReference type="FunFam" id="2.30.38.10:FF:000003">
    <property type="entry name" value="Vibriobactin-specific 2,3-dihydroxybenzoate-AMP ligase"/>
    <property type="match status" value="1"/>
</dbReference>
<sequence>MLTGYTKWPKEFADRYREEGCWLGETFGGVLRERAEKYGDQIAVVSGNTHITYSELDKKVDRLASGLLNLGIKQEDRVVIQLPNIIEFFEVCFALFRIGALPVFALPSHRSSEISYFCEFGEASAYVILDKAFGFDYRKLAREVKEKVPTLQHVIVVGEEEEFVNISDLYIDPVPLPEVQPSDVAFLQLSGGTTGLSKLIPRTHDDYIYSLRVSAEICNLSAESVYMAVLPVAHNYPMSSPGTFGTFYAGGKVVLATGGSPDEAFALIEKEKVTITALVPPLAMIWLDAASSRNADLSSLEVVQVGGAKFSAEVAKRIRPTFGCTLQQVFGMAEGLVNYTRLNDPEEIIIHTQGRPMSALDEVRVVDEYDNDVKPGEVGSLLTRGPYTIRGYYKAEEHNARSFTKDGFYRTGDLVKVNEQGYIIVEGRDKDQINRGGEKVAAEEVENHLLAHDAVHDVAIVSMPDDYLGERTCAFVIARGQAPAVSELKRFLRERGIAAYKIPDRIEFIESFPQTGVGKVSKKELRKVIAEKLVTVKR</sequence>
<keyword evidence="3" id="KW-0474">Menaquinone biosynthesis</keyword>
<keyword evidence="4" id="KW-0436">Ligase</keyword>
<dbReference type="Pfam" id="PF00501">
    <property type="entry name" value="AMP-binding"/>
    <property type="match status" value="1"/>
</dbReference>
<comment type="similarity">
    <text evidence="2">Belongs to the ATP-dependent AMP-binding enzyme family.</text>
</comment>
<dbReference type="InterPro" id="IPR025110">
    <property type="entry name" value="AMP-bd_C"/>
</dbReference>
<dbReference type="CDD" id="cd05920">
    <property type="entry name" value="23DHB-AMP_lg"/>
    <property type="match status" value="1"/>
</dbReference>
<protein>
    <submittedName>
        <fullName evidence="8">(2,3-dihydroxybenzoyl)adenylate synthase</fullName>
    </submittedName>
</protein>
<dbReference type="InterPro" id="IPR000873">
    <property type="entry name" value="AMP-dep_synth/lig_dom"/>
</dbReference>
<evidence type="ECO:0000256" key="4">
    <source>
        <dbReference type="ARBA" id="ARBA00022598"/>
    </source>
</evidence>
<evidence type="ECO:0000256" key="5">
    <source>
        <dbReference type="ARBA" id="ARBA00022840"/>
    </source>
</evidence>
<evidence type="ECO:0000313" key="8">
    <source>
        <dbReference type="EMBL" id="RVU65689.1"/>
    </source>
</evidence>
<dbReference type="PANTHER" id="PTHR43767">
    <property type="entry name" value="LONG-CHAIN-FATTY-ACID--COA LIGASE"/>
    <property type="match status" value="1"/>
</dbReference>
<dbReference type="RefSeq" id="WP_127812959.1">
    <property type="nucleotide sequence ID" value="NZ_LDER01000046.1"/>
</dbReference>
<dbReference type="PANTHER" id="PTHR43767:SF1">
    <property type="entry name" value="NONRIBOSOMAL PEPTIDE SYNTHASE PES1 (EUROFUNG)-RELATED"/>
    <property type="match status" value="1"/>
</dbReference>
<dbReference type="GO" id="GO:0019290">
    <property type="term" value="P:siderophore biosynthetic process"/>
    <property type="evidence" value="ECO:0007669"/>
    <property type="project" value="InterPro"/>
</dbReference>
<feature type="domain" description="AMP-dependent synthetase/ligase" evidence="6">
    <location>
        <begin position="31"/>
        <end position="393"/>
    </location>
</feature>
<organism evidence="8 9">
    <name type="scientific">Bacillus thuringiensis</name>
    <dbReference type="NCBI Taxonomy" id="1428"/>
    <lineage>
        <taxon>Bacteria</taxon>
        <taxon>Bacillati</taxon>
        <taxon>Bacillota</taxon>
        <taxon>Bacilli</taxon>
        <taxon>Bacillales</taxon>
        <taxon>Bacillaceae</taxon>
        <taxon>Bacillus</taxon>
        <taxon>Bacillus cereus group</taxon>
    </lineage>
</organism>
<comment type="caution">
    <text evidence="8">The sequence shown here is derived from an EMBL/GenBank/DDBJ whole genome shotgun (WGS) entry which is preliminary data.</text>
</comment>
<evidence type="ECO:0000256" key="3">
    <source>
        <dbReference type="ARBA" id="ARBA00022428"/>
    </source>
</evidence>
<dbReference type="Gene3D" id="2.30.38.10">
    <property type="entry name" value="Luciferase, Domain 3"/>
    <property type="match status" value="1"/>
</dbReference>
<reference evidence="8 9" key="1">
    <citation type="submission" date="2018-01" db="EMBL/GenBank/DDBJ databases">
        <title>Complete genome sequence of G25-42.</title>
        <authorList>
            <person name="Zheng Z."/>
            <person name="Sun M."/>
        </authorList>
    </citation>
    <scope>NUCLEOTIDE SEQUENCE [LARGE SCALE GENOMIC DNA]</scope>
    <source>
        <strain evidence="8 9">G25-42</strain>
    </source>
</reference>
<evidence type="ECO:0000256" key="1">
    <source>
        <dbReference type="ARBA" id="ARBA00004924"/>
    </source>
</evidence>
<dbReference type="EMBL" id="LDER01000046">
    <property type="protein sequence ID" value="RVU65689.1"/>
    <property type="molecule type" value="Genomic_DNA"/>
</dbReference>
<dbReference type="FunFam" id="3.30.300.30:FF:000008">
    <property type="entry name" value="2,3-dihydroxybenzoate-AMP ligase"/>
    <property type="match status" value="1"/>
</dbReference>
<keyword evidence="5" id="KW-0067">ATP-binding</keyword>
<dbReference type="PROSITE" id="PS00455">
    <property type="entry name" value="AMP_BINDING"/>
    <property type="match status" value="1"/>
</dbReference>
<dbReference type="FunFam" id="3.40.50.980:FF:000003">
    <property type="entry name" value="Vibriobactin-specific 2,3-dihydroxybenzoate-AMP ligase"/>
    <property type="match status" value="1"/>
</dbReference>
<dbReference type="GO" id="GO:0005524">
    <property type="term" value="F:ATP binding"/>
    <property type="evidence" value="ECO:0007669"/>
    <property type="project" value="UniProtKB-KW"/>
</dbReference>
<evidence type="ECO:0000256" key="2">
    <source>
        <dbReference type="ARBA" id="ARBA00006432"/>
    </source>
</evidence>
<dbReference type="GO" id="GO:0008668">
    <property type="term" value="F:2,3-dihydroxybenzoate--[aryl-carrier protein] ligase"/>
    <property type="evidence" value="ECO:0007669"/>
    <property type="project" value="InterPro"/>
</dbReference>
<dbReference type="InterPro" id="IPR050237">
    <property type="entry name" value="ATP-dep_AMP-bd_enzyme"/>
</dbReference>
<dbReference type="Gene3D" id="3.30.300.30">
    <property type="match status" value="1"/>
</dbReference>
<dbReference type="InterPro" id="IPR020845">
    <property type="entry name" value="AMP-binding_CS"/>
</dbReference>
<name>A0A437SR58_BACTU</name>
<dbReference type="InterPro" id="IPR011963">
    <property type="entry name" value="DHB_AMP_lig"/>
</dbReference>
<dbReference type="GO" id="GO:0009234">
    <property type="term" value="P:menaquinone biosynthetic process"/>
    <property type="evidence" value="ECO:0007669"/>
    <property type="project" value="UniProtKB-KW"/>
</dbReference>
<evidence type="ECO:0000313" key="9">
    <source>
        <dbReference type="Proteomes" id="UP000286687"/>
    </source>
</evidence>
<comment type="pathway">
    <text evidence="1">Siderophore biosynthesis.</text>
</comment>
<dbReference type="InterPro" id="IPR045851">
    <property type="entry name" value="AMP-bd_C_sf"/>
</dbReference>
<dbReference type="SUPFAM" id="SSF56801">
    <property type="entry name" value="Acetyl-CoA synthetase-like"/>
    <property type="match status" value="1"/>
</dbReference>
<dbReference type="Gene3D" id="3.40.50.980">
    <property type="match status" value="2"/>
</dbReference>
<feature type="domain" description="AMP-binding enzyme C-terminal" evidence="7">
    <location>
        <begin position="444"/>
        <end position="519"/>
    </location>
</feature>
<proteinExistence type="inferred from homology"/>
<evidence type="ECO:0000259" key="6">
    <source>
        <dbReference type="Pfam" id="PF00501"/>
    </source>
</evidence>
<dbReference type="Proteomes" id="UP000286687">
    <property type="component" value="Unassembled WGS sequence"/>
</dbReference>
<dbReference type="AlphaFoldDB" id="A0A437SR58"/>
<gene>
    <name evidence="8" type="ORF">BM74_02450</name>
</gene>
<dbReference type="FunFam" id="3.40.50.980:FF:000004">
    <property type="entry name" value="2,3-dihydroxybenzoate-AMP ligase"/>
    <property type="match status" value="1"/>
</dbReference>
<keyword evidence="5" id="KW-0547">Nucleotide-binding</keyword>
<dbReference type="Pfam" id="PF13193">
    <property type="entry name" value="AMP-binding_C"/>
    <property type="match status" value="1"/>
</dbReference>
<evidence type="ECO:0000259" key="7">
    <source>
        <dbReference type="Pfam" id="PF13193"/>
    </source>
</evidence>
<accession>A0A437SR58</accession>